<evidence type="ECO:0000256" key="3">
    <source>
        <dbReference type="ARBA" id="ARBA00023125"/>
    </source>
</evidence>
<dbReference type="EMBL" id="SRRQ01000019">
    <property type="protein sequence ID" value="TWW10227.1"/>
    <property type="molecule type" value="Genomic_DNA"/>
</dbReference>
<evidence type="ECO:0000259" key="5">
    <source>
        <dbReference type="Pfam" id="PF01420"/>
    </source>
</evidence>
<dbReference type="InterPro" id="IPR052021">
    <property type="entry name" value="Type-I_RS_S_subunit"/>
</dbReference>
<comment type="caution">
    <text evidence="6">The sequence shown here is derived from an EMBL/GenBank/DDBJ whole genome shotgun (WGS) entry which is preliminary data.</text>
</comment>
<dbReference type="InterPro" id="IPR000055">
    <property type="entry name" value="Restrct_endonuc_typeI_TRD"/>
</dbReference>
<evidence type="ECO:0000256" key="2">
    <source>
        <dbReference type="ARBA" id="ARBA00022747"/>
    </source>
</evidence>
<reference evidence="6 7" key="1">
    <citation type="submission" date="2019-04" db="EMBL/GenBank/DDBJ databases">
        <title>In vitro growth and metabolic characteristics of meat-borne Lactobacillus algidus strains.</title>
        <authorList>
            <person name="Sade E."/>
            <person name="Per J."/>
            <person name="Tytti H."/>
            <person name="Johanna B.K."/>
        </authorList>
    </citation>
    <scope>NUCLEOTIDE SEQUENCE [LARGE SCALE GENOMIC DNA]</scope>
    <source>
        <strain evidence="6 7">LTS37-1</strain>
    </source>
</reference>
<dbReference type="InterPro" id="IPR044946">
    <property type="entry name" value="Restrct_endonuc_typeI_TRD_sf"/>
</dbReference>
<dbReference type="Gene3D" id="3.90.220.20">
    <property type="entry name" value="DNA methylase specificity domains"/>
    <property type="match status" value="1"/>
</dbReference>
<protein>
    <recommendedName>
        <fullName evidence="5">Type I restriction modification DNA specificity domain-containing protein</fullName>
    </recommendedName>
</protein>
<evidence type="ECO:0000313" key="6">
    <source>
        <dbReference type="EMBL" id="TWW10227.1"/>
    </source>
</evidence>
<keyword evidence="4" id="KW-0175">Coiled coil</keyword>
<keyword evidence="3" id="KW-0238">DNA-binding</keyword>
<dbReference type="PANTHER" id="PTHR30408">
    <property type="entry name" value="TYPE-1 RESTRICTION ENZYME ECOKI SPECIFICITY PROTEIN"/>
    <property type="match status" value="1"/>
</dbReference>
<feature type="domain" description="Type I restriction modification DNA specificity" evidence="5">
    <location>
        <begin position="27"/>
        <end position="131"/>
    </location>
</feature>
<dbReference type="SUPFAM" id="SSF116734">
    <property type="entry name" value="DNA methylase specificity domain"/>
    <property type="match status" value="1"/>
</dbReference>
<name>A0A5C6M7M3_9LACO</name>
<evidence type="ECO:0000313" key="7">
    <source>
        <dbReference type="Proteomes" id="UP000321659"/>
    </source>
</evidence>
<dbReference type="AlphaFoldDB" id="A0A5C6M7M3"/>
<sequence>MTISLGTYEEIKLEDIAEYGRAKEGHLYPKDTSTIQISATRGQVGYLDKPGHIKSKYVAIIPQAGINPKYFNIILNKNIAQFMNKYATGINIQEHEIGRFPIQLHNLETQHAIVTHVNRMEEKITQEEVEIAALQKLKKSLMNQMFV</sequence>
<dbReference type="GO" id="GO:0009307">
    <property type="term" value="P:DNA restriction-modification system"/>
    <property type="evidence" value="ECO:0007669"/>
    <property type="project" value="UniProtKB-KW"/>
</dbReference>
<dbReference type="Pfam" id="PF01420">
    <property type="entry name" value="Methylase_S"/>
    <property type="match status" value="1"/>
</dbReference>
<dbReference type="RefSeq" id="WP_146303376.1">
    <property type="nucleotide sequence ID" value="NZ_SRRQ01000019.1"/>
</dbReference>
<dbReference type="GO" id="GO:0003677">
    <property type="term" value="F:DNA binding"/>
    <property type="evidence" value="ECO:0007669"/>
    <property type="project" value="UniProtKB-KW"/>
</dbReference>
<feature type="coiled-coil region" evidence="4">
    <location>
        <begin position="117"/>
        <end position="144"/>
    </location>
</feature>
<gene>
    <name evidence="6" type="ORF">LABALGLTS371_15630</name>
</gene>
<proteinExistence type="inferred from homology"/>
<accession>A0A5C6M7M3</accession>
<evidence type="ECO:0000256" key="4">
    <source>
        <dbReference type="SAM" id="Coils"/>
    </source>
</evidence>
<dbReference type="PANTHER" id="PTHR30408:SF12">
    <property type="entry name" value="TYPE I RESTRICTION ENZYME MJAVIII SPECIFICITY SUBUNIT"/>
    <property type="match status" value="1"/>
</dbReference>
<dbReference type="Proteomes" id="UP000321659">
    <property type="component" value="Unassembled WGS sequence"/>
</dbReference>
<organism evidence="6 7">
    <name type="scientific">Dellaglioa algida</name>
    <dbReference type="NCBI Taxonomy" id="105612"/>
    <lineage>
        <taxon>Bacteria</taxon>
        <taxon>Bacillati</taxon>
        <taxon>Bacillota</taxon>
        <taxon>Bacilli</taxon>
        <taxon>Lactobacillales</taxon>
        <taxon>Lactobacillaceae</taxon>
        <taxon>Dellaglioa</taxon>
    </lineage>
</organism>
<comment type="similarity">
    <text evidence="1">Belongs to the type-I restriction system S methylase family.</text>
</comment>
<evidence type="ECO:0000256" key="1">
    <source>
        <dbReference type="ARBA" id="ARBA00010923"/>
    </source>
</evidence>
<keyword evidence="2" id="KW-0680">Restriction system</keyword>
<dbReference type="Gene3D" id="1.10.287.1120">
    <property type="entry name" value="Bipartite methylase S protein"/>
    <property type="match status" value="1"/>
</dbReference>